<dbReference type="SMART" id="SM00530">
    <property type="entry name" value="HTH_XRE"/>
    <property type="match status" value="1"/>
</dbReference>
<dbReference type="STRING" id="1379.HMPREF3186_00680"/>
<dbReference type="Pfam" id="PF01381">
    <property type="entry name" value="HTH_3"/>
    <property type="match status" value="1"/>
</dbReference>
<proteinExistence type="predicted"/>
<evidence type="ECO:0000259" key="1">
    <source>
        <dbReference type="PROSITE" id="PS50943"/>
    </source>
</evidence>
<evidence type="ECO:0000313" key="2">
    <source>
        <dbReference type="EMBL" id="KXB61126.1"/>
    </source>
</evidence>
<organism evidence="2 3">
    <name type="scientific">Gemella haemolysans</name>
    <dbReference type="NCBI Taxonomy" id="1379"/>
    <lineage>
        <taxon>Bacteria</taxon>
        <taxon>Bacillati</taxon>
        <taxon>Bacillota</taxon>
        <taxon>Bacilli</taxon>
        <taxon>Bacillales</taxon>
        <taxon>Gemellaceae</taxon>
        <taxon>Gemella</taxon>
    </lineage>
</organism>
<protein>
    <submittedName>
        <fullName evidence="2">DNA-binding helix-turn-helix protein</fullName>
    </submittedName>
</protein>
<dbReference type="EMBL" id="LSDC01000043">
    <property type="protein sequence ID" value="KXB61126.1"/>
    <property type="molecule type" value="Genomic_DNA"/>
</dbReference>
<gene>
    <name evidence="2" type="ORF">HMPREF3186_00680</name>
</gene>
<reference evidence="3" key="1">
    <citation type="submission" date="2016-01" db="EMBL/GenBank/DDBJ databases">
        <authorList>
            <person name="Mitreva M."/>
            <person name="Pepin K.H."/>
            <person name="Mihindukulasuriya K.A."/>
            <person name="Fulton R."/>
            <person name="Fronick C."/>
            <person name="O'Laughlin M."/>
            <person name="Miner T."/>
            <person name="Herter B."/>
            <person name="Rosa B.A."/>
            <person name="Cordes M."/>
            <person name="Tomlinson C."/>
            <person name="Wollam A."/>
            <person name="Palsikar V.B."/>
            <person name="Mardis E.R."/>
            <person name="Wilson R.K."/>
        </authorList>
    </citation>
    <scope>NUCLEOTIDE SEQUENCE [LARGE SCALE GENOMIC DNA]</scope>
    <source>
        <strain evidence="3">DNF01167</strain>
    </source>
</reference>
<keyword evidence="2" id="KW-0238">DNA-binding</keyword>
<dbReference type="CDD" id="cd00093">
    <property type="entry name" value="HTH_XRE"/>
    <property type="match status" value="1"/>
</dbReference>
<dbReference type="Gene3D" id="1.10.260.40">
    <property type="entry name" value="lambda repressor-like DNA-binding domains"/>
    <property type="match status" value="1"/>
</dbReference>
<dbReference type="GO" id="GO:0003677">
    <property type="term" value="F:DNA binding"/>
    <property type="evidence" value="ECO:0007669"/>
    <property type="project" value="UniProtKB-KW"/>
</dbReference>
<dbReference type="InterPro" id="IPR001387">
    <property type="entry name" value="Cro/C1-type_HTH"/>
</dbReference>
<comment type="caution">
    <text evidence="2">The sequence shown here is derived from an EMBL/GenBank/DDBJ whole genome shotgun (WGS) entry which is preliminary data.</text>
</comment>
<dbReference type="Proteomes" id="UP000070355">
    <property type="component" value="Unassembled WGS sequence"/>
</dbReference>
<feature type="domain" description="HTH cro/C1-type" evidence="1">
    <location>
        <begin position="7"/>
        <end position="62"/>
    </location>
</feature>
<name>A0A134A0B6_9BACL</name>
<dbReference type="InterPro" id="IPR010982">
    <property type="entry name" value="Lambda_DNA-bd_dom_sf"/>
</dbReference>
<dbReference type="PATRIC" id="fig|1379.3.peg.661"/>
<dbReference type="PROSITE" id="PS50943">
    <property type="entry name" value="HTH_CROC1"/>
    <property type="match status" value="1"/>
</dbReference>
<dbReference type="RefSeq" id="WP_060913913.1">
    <property type="nucleotide sequence ID" value="NZ_JAQMFY010000006.1"/>
</dbReference>
<evidence type="ECO:0000313" key="3">
    <source>
        <dbReference type="Proteomes" id="UP000070355"/>
    </source>
</evidence>
<dbReference type="SUPFAM" id="SSF47413">
    <property type="entry name" value="lambda repressor-like DNA-binding domains"/>
    <property type="match status" value="1"/>
</dbReference>
<sequence length="72" mass="8314">MININKLKKEIALNNLSIEELSEKIGIDKSTFYRRLESNGKKFTIEEVIKIANVLNLDRKKVDSIFFDITVA</sequence>
<dbReference type="AlphaFoldDB" id="A0A134A0B6"/>
<accession>A0A134A0B6</accession>